<evidence type="ECO:0000313" key="10">
    <source>
        <dbReference type="Proteomes" id="UP001362999"/>
    </source>
</evidence>
<evidence type="ECO:0000256" key="5">
    <source>
        <dbReference type="PIRSR" id="PIRSR000137-1"/>
    </source>
</evidence>
<dbReference type="EMBL" id="JAWWNJ010000162">
    <property type="protein sequence ID" value="KAK6978088.1"/>
    <property type="molecule type" value="Genomic_DNA"/>
</dbReference>
<feature type="signal peptide" evidence="7">
    <location>
        <begin position="1"/>
        <end position="18"/>
    </location>
</feature>
<sequence length="588" mass="62665">MARISVLSALILAAFCSATVIDDVADLNKLKFDYIVVGAGTSGVVVANRLTENKDISVLLLEAGGSNADVLDIEVPWLCLIATPDTAQDWNFTTTAQPGLNGRAIAYPRGFGLGGSSAVNYMIYTRGARDDFDRFARVTGDNSWSWDNLVPYMKKTERFSPPADRHNTTGQFDPSVHGFNGINTVSLQGFPTGIDSRVFAVTDELAEFPFNLDMNSGNTIGIGSTQVTIKDGVRSSSATSYLAPEFINRPNLHVLLNAHVTRVLPATTGSFRTVELVHGSNVTRLTVTAGKEVVLSAGSIGTPTILQHSGIGNASFLTQLGISPLVDLPSVGQNLTDHVLLLDSWFVNSTDTIDEANRNATLFGEQLAQWEDTHTGPLVNVAGSQIGWLRLPANASIFERFEDPASGPTAAHFEILFENGKLGPPTPEGTSYISISNALVAPTSRGFVTINSTDPLAAPLIHPNLLGTEVDIFIMREALRASARFAAAPSLKDYIITFDSFDPAFTDAQLEEYIRANSGTVFHPVGTAAMSAKGAGFGVVDPDLAVKEVSGLRIVDLSVLPFIPAAHTQAAAYIIAERAADIIKAAQC</sequence>
<dbReference type="PANTHER" id="PTHR11552:SF147">
    <property type="entry name" value="CHOLINE DEHYDROGENASE, MITOCHONDRIAL"/>
    <property type="match status" value="1"/>
</dbReference>
<comment type="caution">
    <text evidence="9">The sequence shown here is derived from an EMBL/GenBank/DDBJ whole genome shotgun (WGS) entry which is preliminary data.</text>
</comment>
<dbReference type="InterPro" id="IPR007867">
    <property type="entry name" value="GMC_OxRtase_C"/>
</dbReference>
<dbReference type="InterPro" id="IPR036188">
    <property type="entry name" value="FAD/NAD-bd_sf"/>
</dbReference>
<keyword evidence="7" id="KW-0732">Signal</keyword>
<dbReference type="AlphaFoldDB" id="A0AAV9ZE16"/>
<evidence type="ECO:0000256" key="4">
    <source>
        <dbReference type="ARBA" id="ARBA00022827"/>
    </source>
</evidence>
<keyword evidence="10" id="KW-1185">Reference proteome</keyword>
<dbReference type="PROSITE" id="PS00624">
    <property type="entry name" value="GMC_OXRED_2"/>
    <property type="match status" value="1"/>
</dbReference>
<dbReference type="InterPro" id="IPR012132">
    <property type="entry name" value="GMC_OxRdtase"/>
</dbReference>
<evidence type="ECO:0000256" key="6">
    <source>
        <dbReference type="PIRSR" id="PIRSR000137-2"/>
    </source>
</evidence>
<proteinExistence type="inferred from homology"/>
<dbReference type="GO" id="GO:0016614">
    <property type="term" value="F:oxidoreductase activity, acting on CH-OH group of donors"/>
    <property type="evidence" value="ECO:0007669"/>
    <property type="project" value="InterPro"/>
</dbReference>
<protein>
    <submittedName>
        <fullName evidence="9">Pyranose dehydrogenase 1</fullName>
    </submittedName>
</protein>
<dbReference type="GO" id="GO:0050660">
    <property type="term" value="F:flavin adenine dinucleotide binding"/>
    <property type="evidence" value="ECO:0007669"/>
    <property type="project" value="InterPro"/>
</dbReference>
<dbReference type="Pfam" id="PF00732">
    <property type="entry name" value="GMC_oxred_N"/>
    <property type="match status" value="1"/>
</dbReference>
<feature type="active site" description="Proton acceptor" evidence="5">
    <location>
        <position position="567"/>
    </location>
</feature>
<dbReference type="PIRSF" id="PIRSF000137">
    <property type="entry name" value="Alcohol_oxidase"/>
    <property type="match status" value="1"/>
</dbReference>
<feature type="chain" id="PRO_5043721011" evidence="7">
    <location>
        <begin position="19"/>
        <end position="588"/>
    </location>
</feature>
<accession>A0AAV9ZE16</accession>
<reference evidence="9 10" key="1">
    <citation type="journal article" date="2024" name="J Genomics">
        <title>Draft genome sequencing and assembly of Favolaschia claudopus CIRM-BRFM 2984 isolated from oak limbs.</title>
        <authorList>
            <person name="Navarro D."/>
            <person name="Drula E."/>
            <person name="Chaduli D."/>
            <person name="Cazenave R."/>
            <person name="Ahrendt S."/>
            <person name="Wang J."/>
            <person name="Lipzen A."/>
            <person name="Daum C."/>
            <person name="Barry K."/>
            <person name="Grigoriev I.V."/>
            <person name="Favel A."/>
            <person name="Rosso M.N."/>
            <person name="Martin F."/>
        </authorList>
    </citation>
    <scope>NUCLEOTIDE SEQUENCE [LARGE SCALE GENOMIC DNA]</scope>
    <source>
        <strain evidence="9 10">CIRM-BRFM 2984</strain>
    </source>
</reference>
<dbReference type="InterPro" id="IPR000172">
    <property type="entry name" value="GMC_OxRdtase_N"/>
</dbReference>
<dbReference type="SUPFAM" id="SSF54373">
    <property type="entry name" value="FAD-linked reductases, C-terminal domain"/>
    <property type="match status" value="1"/>
</dbReference>
<keyword evidence="3" id="KW-0285">Flavoprotein</keyword>
<dbReference type="Gene3D" id="3.50.50.60">
    <property type="entry name" value="FAD/NAD(P)-binding domain"/>
    <property type="match status" value="1"/>
</dbReference>
<evidence type="ECO:0000313" key="9">
    <source>
        <dbReference type="EMBL" id="KAK6978088.1"/>
    </source>
</evidence>
<gene>
    <name evidence="9" type="ORF">R3P38DRAFT_3120644</name>
</gene>
<dbReference type="Proteomes" id="UP001362999">
    <property type="component" value="Unassembled WGS sequence"/>
</dbReference>
<feature type="binding site" evidence="6">
    <location>
        <begin position="41"/>
        <end position="42"/>
    </location>
    <ligand>
        <name>FAD</name>
        <dbReference type="ChEBI" id="CHEBI:57692"/>
    </ligand>
</feature>
<name>A0AAV9ZE16_9AGAR</name>
<feature type="binding site" evidence="6">
    <location>
        <position position="260"/>
    </location>
    <ligand>
        <name>FAD</name>
        <dbReference type="ChEBI" id="CHEBI:57692"/>
    </ligand>
</feature>
<comment type="similarity">
    <text evidence="2">Belongs to the GMC oxidoreductase family.</text>
</comment>
<evidence type="ECO:0000256" key="3">
    <source>
        <dbReference type="ARBA" id="ARBA00022630"/>
    </source>
</evidence>
<dbReference type="Pfam" id="PF05199">
    <property type="entry name" value="GMC_oxred_C"/>
    <property type="match status" value="1"/>
</dbReference>
<comment type="cofactor">
    <cofactor evidence="1 6">
        <name>FAD</name>
        <dbReference type="ChEBI" id="CHEBI:57692"/>
    </cofactor>
</comment>
<keyword evidence="4 6" id="KW-0274">FAD</keyword>
<organism evidence="9 10">
    <name type="scientific">Favolaschia claudopus</name>
    <dbReference type="NCBI Taxonomy" id="2862362"/>
    <lineage>
        <taxon>Eukaryota</taxon>
        <taxon>Fungi</taxon>
        <taxon>Dikarya</taxon>
        <taxon>Basidiomycota</taxon>
        <taxon>Agaricomycotina</taxon>
        <taxon>Agaricomycetes</taxon>
        <taxon>Agaricomycetidae</taxon>
        <taxon>Agaricales</taxon>
        <taxon>Marasmiineae</taxon>
        <taxon>Mycenaceae</taxon>
        <taxon>Favolaschia</taxon>
    </lineage>
</organism>
<feature type="domain" description="Glucose-methanol-choline oxidoreductase N-terminal" evidence="8">
    <location>
        <begin position="298"/>
        <end position="312"/>
    </location>
</feature>
<evidence type="ECO:0000259" key="8">
    <source>
        <dbReference type="PROSITE" id="PS00624"/>
    </source>
</evidence>
<dbReference type="PANTHER" id="PTHR11552">
    <property type="entry name" value="GLUCOSE-METHANOL-CHOLINE GMC OXIDOREDUCTASE"/>
    <property type="match status" value="1"/>
</dbReference>
<dbReference type="Gene3D" id="3.30.560.10">
    <property type="entry name" value="Glucose Oxidase, domain 3"/>
    <property type="match status" value="1"/>
</dbReference>
<dbReference type="SUPFAM" id="SSF51905">
    <property type="entry name" value="FAD/NAD(P)-binding domain"/>
    <property type="match status" value="1"/>
</dbReference>
<evidence type="ECO:0000256" key="2">
    <source>
        <dbReference type="ARBA" id="ARBA00010790"/>
    </source>
</evidence>
<evidence type="ECO:0000256" key="1">
    <source>
        <dbReference type="ARBA" id="ARBA00001974"/>
    </source>
</evidence>
<feature type="active site" description="Proton donor" evidence="5">
    <location>
        <position position="523"/>
    </location>
</feature>
<evidence type="ECO:0000256" key="7">
    <source>
        <dbReference type="SAM" id="SignalP"/>
    </source>
</evidence>